<organism evidence="2 3">
    <name type="scientific">Aureimonas glaciei</name>
    <dbReference type="NCBI Taxonomy" id="1776957"/>
    <lineage>
        <taxon>Bacteria</taxon>
        <taxon>Pseudomonadati</taxon>
        <taxon>Pseudomonadota</taxon>
        <taxon>Alphaproteobacteria</taxon>
        <taxon>Hyphomicrobiales</taxon>
        <taxon>Aurantimonadaceae</taxon>
        <taxon>Aureimonas</taxon>
    </lineage>
</organism>
<proteinExistence type="predicted"/>
<evidence type="ECO:0008006" key="4">
    <source>
        <dbReference type="Google" id="ProtNLM"/>
    </source>
</evidence>
<feature type="transmembrane region" description="Helical" evidence="1">
    <location>
        <begin position="7"/>
        <end position="27"/>
    </location>
</feature>
<dbReference type="RefSeq" id="WP_188852583.1">
    <property type="nucleotide sequence ID" value="NZ_BMJJ01000008.1"/>
</dbReference>
<comment type="caution">
    <text evidence="2">The sequence shown here is derived from an EMBL/GenBank/DDBJ whole genome shotgun (WGS) entry which is preliminary data.</text>
</comment>
<dbReference type="InterPro" id="IPR022224">
    <property type="entry name" value="DUF3750"/>
</dbReference>
<name>A0A917DD65_9HYPH</name>
<keyword evidence="1" id="KW-0472">Membrane</keyword>
<reference evidence="2" key="1">
    <citation type="journal article" date="2014" name="Int. J. Syst. Evol. Microbiol.">
        <title>Complete genome sequence of Corynebacterium casei LMG S-19264T (=DSM 44701T), isolated from a smear-ripened cheese.</title>
        <authorList>
            <consortium name="US DOE Joint Genome Institute (JGI-PGF)"/>
            <person name="Walter F."/>
            <person name="Albersmeier A."/>
            <person name="Kalinowski J."/>
            <person name="Ruckert C."/>
        </authorList>
    </citation>
    <scope>NUCLEOTIDE SEQUENCE</scope>
    <source>
        <strain evidence="2">CGMCC 1.15493</strain>
    </source>
</reference>
<evidence type="ECO:0000313" key="3">
    <source>
        <dbReference type="Proteomes" id="UP000613160"/>
    </source>
</evidence>
<reference evidence="2" key="2">
    <citation type="submission" date="2020-09" db="EMBL/GenBank/DDBJ databases">
        <authorList>
            <person name="Sun Q."/>
            <person name="Zhou Y."/>
        </authorList>
    </citation>
    <scope>NUCLEOTIDE SEQUENCE</scope>
    <source>
        <strain evidence="2">CGMCC 1.15493</strain>
    </source>
</reference>
<sequence>MRLLKILLLGVAVVYVAPVLLSALLFWTGDHPASWHAADWTSAKVLPAPAASEAAAVYVMSARTGGLKGAVATHSWIVVKEKGATRYERWDKVGWGQPVRHDAYPADGRWYSNLPEIVVGRHGAEAEALIPAIRAAVAAYPFAMRGGYHIFPGPNSNTFVAFVLAHTAGLAATLPPVAVGRDYPVERQMIALDRDRGELRLSLFGYAGVTVGRLSGFEVNLLGLVAGFDPARLAIKIPAFGTLSLRSPTV</sequence>
<dbReference type="Proteomes" id="UP000613160">
    <property type="component" value="Unassembled WGS sequence"/>
</dbReference>
<keyword evidence="1" id="KW-0812">Transmembrane</keyword>
<evidence type="ECO:0000256" key="1">
    <source>
        <dbReference type="SAM" id="Phobius"/>
    </source>
</evidence>
<keyword evidence="3" id="KW-1185">Reference proteome</keyword>
<evidence type="ECO:0000313" key="2">
    <source>
        <dbReference type="EMBL" id="GGD26901.1"/>
    </source>
</evidence>
<dbReference type="Pfam" id="PF12570">
    <property type="entry name" value="DUF3750"/>
    <property type="match status" value="1"/>
</dbReference>
<keyword evidence="1" id="KW-1133">Transmembrane helix</keyword>
<dbReference type="AlphaFoldDB" id="A0A917DD65"/>
<accession>A0A917DD65</accession>
<dbReference type="EMBL" id="BMJJ01000008">
    <property type="protein sequence ID" value="GGD26901.1"/>
    <property type="molecule type" value="Genomic_DNA"/>
</dbReference>
<gene>
    <name evidence="2" type="ORF">GCM10011335_32430</name>
</gene>
<protein>
    <recommendedName>
        <fullName evidence="4">DUF3750 domain-containing protein</fullName>
    </recommendedName>
</protein>